<gene>
    <name evidence="1" type="ORF">V473_06985</name>
</gene>
<comment type="caution">
    <text evidence="1">The sequence shown here is derived from an EMBL/GenBank/DDBJ whole genome shotgun (WGS) entry which is preliminary data.</text>
</comment>
<evidence type="ECO:0000313" key="2">
    <source>
        <dbReference type="Proteomes" id="UP000052232"/>
    </source>
</evidence>
<evidence type="ECO:0000313" key="1">
    <source>
        <dbReference type="EMBL" id="KMS57931.1"/>
    </source>
</evidence>
<organism evidence="1 2">
    <name type="scientific">Sphingobium cupriresistens LL01</name>
    <dbReference type="NCBI Taxonomy" id="1420583"/>
    <lineage>
        <taxon>Bacteria</taxon>
        <taxon>Pseudomonadati</taxon>
        <taxon>Pseudomonadota</taxon>
        <taxon>Alphaproteobacteria</taxon>
        <taxon>Sphingomonadales</taxon>
        <taxon>Sphingomonadaceae</taxon>
        <taxon>Sphingobium</taxon>
    </lineage>
</organism>
<dbReference type="Proteomes" id="UP000052232">
    <property type="component" value="Unassembled WGS sequence"/>
</dbReference>
<protein>
    <submittedName>
        <fullName evidence="1">Uncharacterized protein</fullName>
    </submittedName>
</protein>
<reference evidence="1 2" key="1">
    <citation type="journal article" date="2015" name="G3 (Bethesda)">
        <title>Insights into Ongoing Evolution of the Hexachlorocyclohexane Catabolic Pathway from Comparative Genomics of Ten Sphingomonadaceae Strains.</title>
        <authorList>
            <person name="Pearce S.L."/>
            <person name="Oakeshott J.G."/>
            <person name="Pandey G."/>
        </authorList>
    </citation>
    <scope>NUCLEOTIDE SEQUENCE [LARGE SCALE GENOMIC DNA]</scope>
    <source>
        <strain evidence="1 2">LL01</strain>
    </source>
</reference>
<dbReference type="PATRIC" id="fig|1420583.3.peg.1404"/>
<name>A0A0J7Y1X7_9SPHN</name>
<dbReference type="EMBL" id="JACT01000001">
    <property type="protein sequence ID" value="KMS57931.1"/>
    <property type="molecule type" value="Genomic_DNA"/>
</dbReference>
<sequence length="52" mass="6313">MKMTSVFDRAYFAERLERNRQLAAQSHNPVIRELHLEYVRLYEQMMEQPQSA</sequence>
<keyword evidence="2" id="KW-1185">Reference proteome</keyword>
<proteinExistence type="predicted"/>
<dbReference type="AlphaFoldDB" id="A0A0J7Y1X7"/>
<accession>A0A0J7Y1X7</accession>